<keyword evidence="6" id="KW-0547">Nucleotide-binding</keyword>
<keyword evidence="3" id="KW-0444">Lipid biosynthesis</keyword>
<dbReference type="InterPro" id="IPR005218">
    <property type="entry name" value="Diacylglycerol/lipid_kinase"/>
</dbReference>
<dbReference type="InterPro" id="IPR045540">
    <property type="entry name" value="YegS/DAGK_C"/>
</dbReference>
<comment type="cofactor">
    <cofactor evidence="1">
        <name>Mg(2+)</name>
        <dbReference type="ChEBI" id="CHEBI:18420"/>
    </cofactor>
</comment>
<keyword evidence="10" id="KW-0443">Lipid metabolism</keyword>
<feature type="domain" description="DAGKc" evidence="14">
    <location>
        <begin position="1"/>
        <end position="132"/>
    </location>
</feature>
<accession>A0A5R9G5Z3</accession>
<evidence type="ECO:0000256" key="3">
    <source>
        <dbReference type="ARBA" id="ARBA00022516"/>
    </source>
</evidence>
<evidence type="ECO:0000256" key="4">
    <source>
        <dbReference type="ARBA" id="ARBA00022679"/>
    </source>
</evidence>
<dbReference type="NCBIfam" id="TIGR00147">
    <property type="entry name" value="YegS/Rv2252/BmrU family lipid kinase"/>
    <property type="match status" value="1"/>
</dbReference>
<dbReference type="Pfam" id="PF00781">
    <property type="entry name" value="DAGK_cat"/>
    <property type="match status" value="1"/>
</dbReference>
<dbReference type="InterPro" id="IPR001206">
    <property type="entry name" value="Diacylglycerol_kinase_cat_dom"/>
</dbReference>
<dbReference type="SUPFAM" id="SSF111331">
    <property type="entry name" value="NAD kinase/diacylglycerol kinase-like"/>
    <property type="match status" value="1"/>
</dbReference>
<keyword evidence="11" id="KW-0594">Phospholipid biosynthesis</keyword>
<dbReference type="GO" id="GO:0004143">
    <property type="term" value="F:ATP-dependent diacylglycerol kinase activity"/>
    <property type="evidence" value="ECO:0007669"/>
    <property type="project" value="TreeGrafter"/>
</dbReference>
<keyword evidence="8" id="KW-0067">ATP-binding</keyword>
<proteinExistence type="inferred from homology"/>
<dbReference type="InterPro" id="IPR050187">
    <property type="entry name" value="Lipid_Phosphate_FormReg"/>
</dbReference>
<evidence type="ECO:0000256" key="10">
    <source>
        <dbReference type="ARBA" id="ARBA00023098"/>
    </source>
</evidence>
<dbReference type="InterPro" id="IPR017438">
    <property type="entry name" value="ATP-NAD_kinase_N"/>
</dbReference>
<dbReference type="Pfam" id="PF19279">
    <property type="entry name" value="YegS_C"/>
    <property type="match status" value="1"/>
</dbReference>
<dbReference type="RefSeq" id="WP_138194499.1">
    <property type="nucleotide sequence ID" value="NZ_VCIW01000007.1"/>
</dbReference>
<evidence type="ECO:0000256" key="11">
    <source>
        <dbReference type="ARBA" id="ARBA00023209"/>
    </source>
</evidence>
<dbReference type="GO" id="GO:0046872">
    <property type="term" value="F:metal ion binding"/>
    <property type="evidence" value="ECO:0007669"/>
    <property type="project" value="UniProtKB-KW"/>
</dbReference>
<evidence type="ECO:0000259" key="14">
    <source>
        <dbReference type="PROSITE" id="PS50146"/>
    </source>
</evidence>
<keyword evidence="7 15" id="KW-0418">Kinase</keyword>
<evidence type="ECO:0000256" key="5">
    <source>
        <dbReference type="ARBA" id="ARBA00022723"/>
    </source>
</evidence>
<keyword evidence="5" id="KW-0479">Metal-binding</keyword>
<dbReference type="Gene3D" id="2.60.200.40">
    <property type="match status" value="1"/>
</dbReference>
<gene>
    <name evidence="15" type="ORF">FE782_12830</name>
</gene>
<evidence type="ECO:0000256" key="7">
    <source>
        <dbReference type="ARBA" id="ARBA00022777"/>
    </source>
</evidence>
<evidence type="ECO:0000313" key="16">
    <source>
        <dbReference type="Proteomes" id="UP000309676"/>
    </source>
</evidence>
<evidence type="ECO:0000256" key="12">
    <source>
        <dbReference type="ARBA" id="ARBA00023264"/>
    </source>
</evidence>
<dbReference type="EMBL" id="VCIW01000007">
    <property type="protein sequence ID" value="TLS51792.1"/>
    <property type="molecule type" value="Genomic_DNA"/>
</dbReference>
<protein>
    <submittedName>
        <fullName evidence="15">Diacylglycerol kinase</fullName>
    </submittedName>
</protein>
<dbReference type="SMART" id="SM00046">
    <property type="entry name" value="DAGKc"/>
    <property type="match status" value="1"/>
</dbReference>
<reference evidence="15 16" key="1">
    <citation type="submission" date="2019-05" db="EMBL/GenBank/DDBJ databases">
        <authorList>
            <person name="Narsing Rao M.P."/>
            <person name="Li W.J."/>
        </authorList>
    </citation>
    <scope>NUCLEOTIDE SEQUENCE [LARGE SCALE GENOMIC DNA]</scope>
    <source>
        <strain evidence="15 16">SYSU_K30003</strain>
    </source>
</reference>
<dbReference type="GO" id="GO:0005524">
    <property type="term" value="F:ATP binding"/>
    <property type="evidence" value="ECO:0007669"/>
    <property type="project" value="UniProtKB-KW"/>
</dbReference>
<evidence type="ECO:0000256" key="9">
    <source>
        <dbReference type="ARBA" id="ARBA00022842"/>
    </source>
</evidence>
<dbReference type="OrthoDB" id="142078at2"/>
<dbReference type="AlphaFoldDB" id="A0A5R9G5Z3"/>
<dbReference type="Gene3D" id="3.40.50.10330">
    <property type="entry name" value="Probable inorganic polyphosphate/atp-NAD kinase, domain 1"/>
    <property type="match status" value="1"/>
</dbReference>
<dbReference type="PANTHER" id="PTHR12358">
    <property type="entry name" value="SPHINGOSINE KINASE"/>
    <property type="match status" value="1"/>
</dbReference>
<evidence type="ECO:0000256" key="13">
    <source>
        <dbReference type="SAM" id="MobiDB-lite"/>
    </source>
</evidence>
<organism evidence="15 16">
    <name type="scientific">Paenibacillus antri</name>
    <dbReference type="NCBI Taxonomy" id="2582848"/>
    <lineage>
        <taxon>Bacteria</taxon>
        <taxon>Bacillati</taxon>
        <taxon>Bacillota</taxon>
        <taxon>Bacilli</taxon>
        <taxon>Bacillales</taxon>
        <taxon>Paenibacillaceae</taxon>
        <taxon>Paenibacillus</taxon>
    </lineage>
</organism>
<feature type="region of interest" description="Disordered" evidence="13">
    <location>
        <begin position="300"/>
        <end position="332"/>
    </location>
</feature>
<dbReference type="PROSITE" id="PS50146">
    <property type="entry name" value="DAGK"/>
    <property type="match status" value="1"/>
</dbReference>
<evidence type="ECO:0000256" key="6">
    <source>
        <dbReference type="ARBA" id="ARBA00022741"/>
    </source>
</evidence>
<dbReference type="InterPro" id="IPR016064">
    <property type="entry name" value="NAD/diacylglycerol_kinase_sf"/>
</dbReference>
<comment type="similarity">
    <text evidence="2">Belongs to the diacylglycerol/lipid kinase family.</text>
</comment>
<keyword evidence="12" id="KW-1208">Phospholipid metabolism</keyword>
<dbReference type="GO" id="GO:0008654">
    <property type="term" value="P:phospholipid biosynthetic process"/>
    <property type="evidence" value="ECO:0007669"/>
    <property type="project" value="UniProtKB-KW"/>
</dbReference>
<evidence type="ECO:0000313" key="15">
    <source>
        <dbReference type="EMBL" id="TLS51792.1"/>
    </source>
</evidence>
<dbReference type="NCBIfam" id="NF009603">
    <property type="entry name" value="PRK13055.1"/>
    <property type="match status" value="1"/>
</dbReference>
<dbReference type="NCBIfam" id="NF009874">
    <property type="entry name" value="PRK13337.1"/>
    <property type="match status" value="1"/>
</dbReference>
<name>A0A5R9G5Z3_9BACL</name>
<evidence type="ECO:0000256" key="1">
    <source>
        <dbReference type="ARBA" id="ARBA00001946"/>
    </source>
</evidence>
<keyword evidence="16" id="KW-1185">Reference proteome</keyword>
<comment type="caution">
    <text evidence="15">The sequence shown here is derived from an EMBL/GenBank/DDBJ whole genome shotgun (WGS) entry which is preliminary data.</text>
</comment>
<keyword evidence="9" id="KW-0460">Magnesium</keyword>
<dbReference type="PANTHER" id="PTHR12358:SF106">
    <property type="entry name" value="LIPID KINASE YEGS"/>
    <property type="match status" value="1"/>
</dbReference>
<dbReference type="GO" id="GO:0005886">
    <property type="term" value="C:plasma membrane"/>
    <property type="evidence" value="ECO:0007669"/>
    <property type="project" value="TreeGrafter"/>
</dbReference>
<dbReference type="Proteomes" id="UP000309676">
    <property type="component" value="Unassembled WGS sequence"/>
</dbReference>
<evidence type="ECO:0000256" key="8">
    <source>
        <dbReference type="ARBA" id="ARBA00022840"/>
    </source>
</evidence>
<evidence type="ECO:0000256" key="2">
    <source>
        <dbReference type="ARBA" id="ARBA00005983"/>
    </source>
</evidence>
<sequence length="332" mass="36014">MVKRARLIYNPTSGREEMRRRLPDVLQRLEGYGFETSTHATIGEGDARLAAAEAARRGFDIVVAAGGDGTLNEVVSGLAELERRPPLGVLPLGTTNDLARALGIPRSWDAAIDLIAEGYVKPIDIGQVNQRYFVNIAGGGSLTELTYEVPSKMKTMLGQLAYYMKGFEKLPRLRPIRMKVTTDETTFEDEYMIFLIANSNSVGGFEKLAPDAAIDDGYMDAFFLKRCTLADFIRLATMVVRGERVLDPLLVQFRSKRIAIESPDYVQLNLDGEFGGTLPCDISVLPKHIGVFVDPTGRSSYHRQGGSGGSAVAVHPTGTPGALGQSSNGVEG</sequence>
<keyword evidence="4" id="KW-0808">Transferase</keyword>